<evidence type="ECO:0000313" key="1">
    <source>
        <dbReference type="EMBL" id="CAJ0735525.1"/>
    </source>
</evidence>
<comment type="caution">
    <text evidence="1">The sequence shown here is derived from an EMBL/GenBank/DDBJ whole genome shotgun (WGS) entry which is preliminary data.</text>
</comment>
<protein>
    <submittedName>
        <fullName evidence="1">Uncharacterized protein</fullName>
    </submittedName>
</protein>
<gene>
    <name evidence="1" type="ORF">R16034_00191</name>
</gene>
<keyword evidence="2" id="KW-1185">Reference proteome</keyword>
<evidence type="ECO:0000313" key="2">
    <source>
        <dbReference type="Proteomes" id="UP001189225"/>
    </source>
</evidence>
<dbReference type="EMBL" id="CATWHI010000001">
    <property type="protein sequence ID" value="CAJ0735525.1"/>
    <property type="molecule type" value="Genomic_DNA"/>
</dbReference>
<accession>A0AB72X0H5</accession>
<dbReference type="AlphaFoldDB" id="A0AB72X0H5"/>
<dbReference type="Proteomes" id="UP001189225">
    <property type="component" value="Unassembled WGS sequence"/>
</dbReference>
<reference evidence="1 2" key="1">
    <citation type="submission" date="2023-07" db="EMBL/GenBank/DDBJ databases">
        <authorList>
            <person name="Peeters C."/>
        </authorList>
    </citation>
    <scope>NUCLEOTIDE SEQUENCE [LARGE SCALE GENOMIC DNA]</scope>
    <source>
        <strain evidence="1 2">R-16034</strain>
    </source>
</reference>
<name>A0AB72X0H5_9RALS</name>
<proteinExistence type="predicted"/>
<sequence>MHVSQGIEKRDMYIQVRRLVRCKLTPLLLHLDVHEIGAAKRLGSLRSQPHAAPFEAAWKTVEPDGKPPHGFLDRIQQQCGTKAT</sequence>
<organism evidence="1 2">
    <name type="scientific">Ralstonia edaphi</name>
    <dbReference type="NCBI Taxonomy" id="3058599"/>
    <lineage>
        <taxon>Bacteria</taxon>
        <taxon>Pseudomonadati</taxon>
        <taxon>Pseudomonadota</taxon>
        <taxon>Betaproteobacteria</taxon>
        <taxon>Burkholderiales</taxon>
        <taxon>Burkholderiaceae</taxon>
        <taxon>Ralstonia</taxon>
    </lineage>
</organism>